<sequence length="101" mass="10558">MRHPKTPLLEHRNFSRAPANIVISELDLQALKTLNGLGGAVLTAADLGGALNGNLDNSRKSMLGGRHLRRLESVGFVKAIELPGGGYEITVTGRAAASVAS</sequence>
<name>A0A8T8CAK2_PSEYM</name>
<reference evidence="1 2" key="1">
    <citation type="journal article" date="2011" name="PLoS Pathog.">
        <title>Dynamic evolution of pathogenicity revealed by sequencing and comparative genomics of 19 Pseudomonas syringae isolates.</title>
        <authorList>
            <person name="Baltrus D.A."/>
            <person name="Nishimura M.T."/>
            <person name="Romanchuk A."/>
            <person name="Chang J.H."/>
            <person name="Mukhtar M.S."/>
            <person name="Cherkis K."/>
            <person name="Roach J."/>
            <person name="Grant S.R."/>
            <person name="Jones C.D."/>
            <person name="Dangl J.L."/>
        </authorList>
    </citation>
    <scope>NUCLEOTIDE SEQUENCE [LARGE SCALE GENOMIC DNA]</scope>
    <source>
        <strain evidence="1 2">ES4326</strain>
    </source>
</reference>
<geneLocation type="plasmid" evidence="1 2">
    <name>pPma4326F</name>
</geneLocation>
<protein>
    <submittedName>
        <fullName evidence="1">Uncharacterized protein</fullName>
    </submittedName>
</protein>
<organism evidence="1 2">
    <name type="scientific">Pseudomonas syringae pv. maculicola str. ES4326</name>
    <dbReference type="NCBI Taxonomy" id="629265"/>
    <lineage>
        <taxon>Bacteria</taxon>
        <taxon>Pseudomonadati</taxon>
        <taxon>Pseudomonadota</taxon>
        <taxon>Gammaproteobacteria</taxon>
        <taxon>Pseudomonadales</taxon>
        <taxon>Pseudomonadaceae</taxon>
        <taxon>Pseudomonas</taxon>
    </lineage>
</organism>
<dbReference type="Proteomes" id="UP000003811">
    <property type="component" value="Plasmid pPma4326F"/>
</dbReference>
<keyword evidence="1" id="KW-0614">Plasmid</keyword>
<gene>
    <name evidence="1" type="ORF">PMA4326_029660</name>
</gene>
<dbReference type="RefSeq" id="WP_007250543.1">
    <property type="nucleotide sequence ID" value="NZ_CP047261.1"/>
</dbReference>
<accession>A0A8T8CAK2</accession>
<proteinExistence type="predicted"/>
<dbReference type="EMBL" id="CP047261">
    <property type="protein sequence ID" value="QHF00666.1"/>
    <property type="molecule type" value="Genomic_DNA"/>
</dbReference>
<evidence type="ECO:0000313" key="1">
    <source>
        <dbReference type="EMBL" id="QHF00666.1"/>
    </source>
</evidence>
<evidence type="ECO:0000313" key="2">
    <source>
        <dbReference type="Proteomes" id="UP000003811"/>
    </source>
</evidence>
<dbReference type="AlphaFoldDB" id="A0A8T8CAK2"/>